<sequence>MEENDQNVLHKDASPVYQTDVNGDTGGSNTIRKGLLPEKKVVYVCSADFLSECDRIAKVPFRASITHAVIEAYGLLSRMSVVPPKPATFEEICHFHSTDYIECLQRLCQDDDPDKYDEEAEEFGLGYDCPADEGVYDSASWAAGGTLTAAEQLVSGQCSVAINWAGGWHHAKRDSAAGFCYINDIVLGILKLRTKYDRVLYVDIDLHHGDGVEDAFCATSKVMTVSFHKYSPGFFPGTGNLSDTGIGKGAGYTVNVPLNEGCQDENFYRVFEKVMDIVKIKFDPEAVVCQCGADGLAGDPMDSFNLTTLSLAKCVQYLLTWNIPLLLLGGGGYHIPNTARCWTHITSVVTGTKLSSDIPEHRYFTLYGPDYDLMISPGNRADTNTPSHIKNVIAQISDRPDLFVCKIHIKQNVSEDQEEDIKVLTSTEFDIHWMLPVAPHMDLYNLGSYSGGPESLRSAPQRSSHPLPGGELQRHGGGHFQSIPNQQYYQQDPYLQNQPRFQSNIGGQQEYFQSQTSRKMAVPGQYQPNSPPLLPNFDNQRLQQGNFQSQTPPGESTGPNIPHHQQVESQHSRLPQGPVTDLHLEEQGGDPFQTRRKSGLDFPPLPPKQDILAAGGQDQGVTDPRAIKTMGNQVLNQAHGDNQLERLPTAVTHEIAGFLRQIPANTGNTNVTLNLQLVNQYYNSEKASMTHMRENDVTTSFQKHIPPHVKKRLNETLSQDDVWDQVKKMYGISDETPCPPDVVASLLSQVQGSIASFISVLLKLKEHHREGQQDIPQDLIDEVKKGLLSEMEYNKLREKVVDFAEDLSMHIERSLDYLYQFNVIPDEETTKLKNDAKRNPQEACRNLFKALLATSPKKEPIKHLKAAFRDSGLWYLADELEVSYQDVEDKLQKHGGGRPSCEETLAIDMEAPPTPATGENPLEPH</sequence>
<dbReference type="PRINTS" id="PR01271">
    <property type="entry name" value="HISDACETLASE"/>
</dbReference>
<evidence type="ECO:0000256" key="18">
    <source>
        <dbReference type="ARBA" id="ARBA00042783"/>
    </source>
</evidence>
<keyword evidence="15" id="KW-0539">Nucleus</keyword>
<evidence type="ECO:0000256" key="14">
    <source>
        <dbReference type="ARBA" id="ARBA00023163"/>
    </source>
</evidence>
<dbReference type="InParanoid" id="A0A1S3I3U3"/>
<dbReference type="Gene3D" id="1.10.533.10">
    <property type="entry name" value="Death Domain, Fas"/>
    <property type="match status" value="1"/>
</dbReference>
<evidence type="ECO:0000256" key="19">
    <source>
        <dbReference type="ARBA" id="ARBA00049136"/>
    </source>
</evidence>
<feature type="region of interest" description="Disordered" evidence="22">
    <location>
        <begin position="509"/>
        <end position="619"/>
    </location>
</feature>
<feature type="compositionally biased region" description="Polar residues" evidence="22">
    <location>
        <begin position="509"/>
        <end position="518"/>
    </location>
</feature>
<feature type="compositionally biased region" description="Polar residues" evidence="22">
    <location>
        <begin position="16"/>
        <end position="30"/>
    </location>
</feature>
<evidence type="ECO:0000256" key="9">
    <source>
        <dbReference type="ARBA" id="ARBA00022491"/>
    </source>
</evidence>
<feature type="compositionally biased region" description="Polar residues" evidence="22">
    <location>
        <begin position="537"/>
        <end position="559"/>
    </location>
</feature>
<keyword evidence="11" id="KW-0378">Hydrolase</keyword>
<evidence type="ECO:0000256" key="16">
    <source>
        <dbReference type="ARBA" id="ARBA00040347"/>
    </source>
</evidence>
<feature type="domain" description="CARD" evidence="23">
    <location>
        <begin position="788"/>
        <end position="852"/>
    </location>
</feature>
<dbReference type="RefSeq" id="XP_013392029.1">
    <property type="nucleotide sequence ID" value="XM_013536575.1"/>
</dbReference>
<dbReference type="GO" id="GO:0141221">
    <property type="term" value="F:histone deacetylase activity, hydrolytic mechanism"/>
    <property type="evidence" value="ECO:0007669"/>
    <property type="project" value="UniProtKB-EC"/>
</dbReference>
<keyword evidence="7" id="KW-0158">Chromosome</keyword>
<dbReference type="FunFam" id="3.40.800.20:FF:000006">
    <property type="entry name" value="Histone deacetylase 8"/>
    <property type="match status" value="1"/>
</dbReference>
<evidence type="ECO:0000256" key="17">
    <source>
        <dbReference type="ARBA" id="ARBA00041964"/>
    </source>
</evidence>
<comment type="catalytic activity">
    <reaction evidence="21">
        <text>N(6)-acetyl-L-lysyl-[histone] + H2O = L-lysyl-[histone] + acetate</text>
        <dbReference type="Rhea" id="RHEA:58196"/>
        <dbReference type="Rhea" id="RHEA-COMP:9845"/>
        <dbReference type="Rhea" id="RHEA-COMP:11338"/>
        <dbReference type="ChEBI" id="CHEBI:15377"/>
        <dbReference type="ChEBI" id="CHEBI:29969"/>
        <dbReference type="ChEBI" id="CHEBI:30089"/>
        <dbReference type="ChEBI" id="CHEBI:61930"/>
        <dbReference type="EC" id="3.5.1.98"/>
    </reaction>
    <physiologicalReaction direction="left-to-right" evidence="21">
        <dbReference type="Rhea" id="RHEA:58197"/>
    </physiologicalReaction>
</comment>
<dbReference type="GeneID" id="106160064"/>
<dbReference type="GO" id="GO:0005694">
    <property type="term" value="C:chromosome"/>
    <property type="evidence" value="ECO:0007669"/>
    <property type="project" value="UniProtKB-SubCell"/>
</dbReference>
<feature type="region of interest" description="Disordered" evidence="22">
    <location>
        <begin position="1"/>
        <end position="30"/>
    </location>
</feature>
<dbReference type="GO" id="GO:0005634">
    <property type="term" value="C:nucleus"/>
    <property type="evidence" value="ECO:0007669"/>
    <property type="project" value="UniProtKB-SubCell"/>
</dbReference>
<keyword evidence="8" id="KW-0963">Cytoplasm</keyword>
<comment type="catalytic activity">
    <reaction evidence="19">
        <text>N(6)-acetyl-L-lysyl-[protein] + H2O = L-lysyl-[protein] + acetate</text>
        <dbReference type="Rhea" id="RHEA:58108"/>
        <dbReference type="Rhea" id="RHEA-COMP:9752"/>
        <dbReference type="Rhea" id="RHEA-COMP:10731"/>
        <dbReference type="ChEBI" id="CHEBI:15377"/>
        <dbReference type="ChEBI" id="CHEBI:29969"/>
        <dbReference type="ChEBI" id="CHEBI:30089"/>
        <dbReference type="ChEBI" id="CHEBI:61930"/>
    </reaction>
    <physiologicalReaction direction="left-to-right" evidence="19">
        <dbReference type="Rhea" id="RHEA:58109"/>
    </physiologicalReaction>
</comment>
<feature type="region of interest" description="Disordered" evidence="22">
    <location>
        <begin position="891"/>
        <end position="925"/>
    </location>
</feature>
<comment type="catalytic activity">
    <reaction evidence="20">
        <text>N(6)-(2E)-butenoyl-L-lysyl-[protein] + H2O = (2E)-2-butenoate + L-lysyl-[protein]</text>
        <dbReference type="Rhea" id="RHEA:69172"/>
        <dbReference type="Rhea" id="RHEA-COMP:9752"/>
        <dbReference type="Rhea" id="RHEA-COMP:13707"/>
        <dbReference type="ChEBI" id="CHEBI:15377"/>
        <dbReference type="ChEBI" id="CHEBI:29969"/>
        <dbReference type="ChEBI" id="CHEBI:35899"/>
        <dbReference type="ChEBI" id="CHEBI:137954"/>
    </reaction>
    <physiologicalReaction direction="left-to-right" evidence="20">
        <dbReference type="Rhea" id="RHEA:69173"/>
    </physiologicalReaction>
</comment>
<dbReference type="GO" id="GO:0005737">
    <property type="term" value="C:cytoplasm"/>
    <property type="evidence" value="ECO:0007669"/>
    <property type="project" value="UniProtKB-SubCell"/>
</dbReference>
<dbReference type="KEGG" id="lak:106160064"/>
<comment type="subcellular location">
    <subcellularLocation>
        <location evidence="3">Chromosome</location>
    </subcellularLocation>
    <subcellularLocation>
        <location evidence="4">Cytoplasm</location>
    </subcellularLocation>
    <subcellularLocation>
        <location evidence="2">Nucleus</location>
    </subcellularLocation>
</comment>
<dbReference type="InterPro" id="IPR000286">
    <property type="entry name" value="HDACs"/>
</dbReference>
<evidence type="ECO:0000256" key="12">
    <source>
        <dbReference type="ARBA" id="ARBA00022853"/>
    </source>
</evidence>
<evidence type="ECO:0000256" key="1">
    <source>
        <dbReference type="ARBA" id="ARBA00001968"/>
    </source>
</evidence>
<dbReference type="InterPro" id="IPR023801">
    <property type="entry name" value="His_deacetylse_dom"/>
</dbReference>
<evidence type="ECO:0000313" key="25">
    <source>
        <dbReference type="RefSeq" id="XP_013392029.1"/>
    </source>
</evidence>
<evidence type="ECO:0000256" key="21">
    <source>
        <dbReference type="ARBA" id="ARBA00049416"/>
    </source>
</evidence>
<dbReference type="PANTHER" id="PTHR10625:SF14">
    <property type="entry name" value="HISTONE DEACETYLASE 8"/>
    <property type="match status" value="1"/>
</dbReference>
<feature type="region of interest" description="Disordered" evidence="22">
    <location>
        <begin position="452"/>
        <end position="484"/>
    </location>
</feature>
<accession>A0A1S3I3U3</accession>
<dbReference type="Proteomes" id="UP000085678">
    <property type="component" value="Unplaced"/>
</dbReference>
<evidence type="ECO:0000313" key="24">
    <source>
        <dbReference type="Proteomes" id="UP000085678"/>
    </source>
</evidence>
<gene>
    <name evidence="25" type="primary">LOC106160064</name>
</gene>
<dbReference type="GO" id="GO:0046872">
    <property type="term" value="F:metal ion binding"/>
    <property type="evidence" value="ECO:0007669"/>
    <property type="project" value="UniProtKB-KW"/>
</dbReference>
<dbReference type="InterPro" id="IPR011029">
    <property type="entry name" value="DEATH-like_dom_sf"/>
</dbReference>
<evidence type="ECO:0000256" key="7">
    <source>
        <dbReference type="ARBA" id="ARBA00022454"/>
    </source>
</evidence>
<organism evidence="24 25">
    <name type="scientific">Lingula anatina</name>
    <name type="common">Brachiopod</name>
    <name type="synonym">Lingula unguis</name>
    <dbReference type="NCBI Taxonomy" id="7574"/>
    <lineage>
        <taxon>Eukaryota</taxon>
        <taxon>Metazoa</taxon>
        <taxon>Spiralia</taxon>
        <taxon>Lophotrochozoa</taxon>
        <taxon>Brachiopoda</taxon>
        <taxon>Linguliformea</taxon>
        <taxon>Lingulata</taxon>
        <taxon>Lingulida</taxon>
        <taxon>Linguloidea</taxon>
        <taxon>Lingulidae</taxon>
        <taxon>Lingula</taxon>
    </lineage>
</organism>
<evidence type="ECO:0000259" key="23">
    <source>
        <dbReference type="PROSITE" id="PS50209"/>
    </source>
</evidence>
<dbReference type="InterPro" id="IPR037138">
    <property type="entry name" value="His_deacetylse_dom_sf"/>
</dbReference>
<keyword evidence="14" id="KW-0804">Transcription</keyword>
<evidence type="ECO:0000256" key="2">
    <source>
        <dbReference type="ARBA" id="ARBA00004123"/>
    </source>
</evidence>
<keyword evidence="10" id="KW-0479">Metal-binding</keyword>
<dbReference type="InterPro" id="IPR001315">
    <property type="entry name" value="CARD"/>
</dbReference>
<protein>
    <recommendedName>
        <fullName evidence="16">Histone deacetylase 8</fullName>
        <ecNumber evidence="6">3.5.1.98</ecNumber>
    </recommendedName>
    <alternativeName>
        <fullName evidence="17">Protein deacetylase HDAC8</fullName>
    </alternativeName>
    <alternativeName>
        <fullName evidence="18">Protein decrotonylase HDAC8</fullName>
    </alternativeName>
</protein>
<dbReference type="PROSITE" id="PS50209">
    <property type="entry name" value="CARD"/>
    <property type="match status" value="1"/>
</dbReference>
<evidence type="ECO:0000256" key="4">
    <source>
        <dbReference type="ARBA" id="ARBA00004496"/>
    </source>
</evidence>
<evidence type="ECO:0000256" key="5">
    <source>
        <dbReference type="ARBA" id="ARBA00006457"/>
    </source>
</evidence>
<keyword evidence="24" id="KW-1185">Reference proteome</keyword>
<evidence type="ECO:0000256" key="8">
    <source>
        <dbReference type="ARBA" id="ARBA00022490"/>
    </source>
</evidence>
<keyword evidence="13" id="KW-0805">Transcription regulation</keyword>
<dbReference type="OrthoDB" id="73273at2759"/>
<evidence type="ECO:0000256" key="15">
    <source>
        <dbReference type="ARBA" id="ARBA00023242"/>
    </source>
</evidence>
<dbReference type="GO" id="GO:0042981">
    <property type="term" value="P:regulation of apoptotic process"/>
    <property type="evidence" value="ECO:0007669"/>
    <property type="project" value="InterPro"/>
</dbReference>
<comment type="similarity">
    <text evidence="5">Belongs to the histone deacetylase family. HD type 1 subfamily.</text>
</comment>
<evidence type="ECO:0000256" key="20">
    <source>
        <dbReference type="ARBA" id="ARBA00049193"/>
    </source>
</evidence>
<dbReference type="InterPro" id="IPR023696">
    <property type="entry name" value="Ureohydrolase_dom_sf"/>
</dbReference>
<comment type="cofactor">
    <cofactor evidence="1">
        <name>a divalent metal cation</name>
        <dbReference type="ChEBI" id="CHEBI:60240"/>
    </cofactor>
</comment>
<reference evidence="25" key="1">
    <citation type="submission" date="2025-08" db="UniProtKB">
        <authorList>
            <consortium name="RefSeq"/>
        </authorList>
    </citation>
    <scope>IDENTIFICATION</scope>
    <source>
        <tissue evidence="25">Gonads</tissue>
    </source>
</reference>
<evidence type="ECO:0000256" key="22">
    <source>
        <dbReference type="SAM" id="MobiDB-lite"/>
    </source>
</evidence>
<dbReference type="GO" id="GO:0031507">
    <property type="term" value="P:heterochromatin formation"/>
    <property type="evidence" value="ECO:0007669"/>
    <property type="project" value="TreeGrafter"/>
</dbReference>
<dbReference type="EC" id="3.5.1.98" evidence="6"/>
<dbReference type="AlphaFoldDB" id="A0A1S3I3U3"/>
<evidence type="ECO:0000256" key="10">
    <source>
        <dbReference type="ARBA" id="ARBA00022723"/>
    </source>
</evidence>
<evidence type="ECO:0000256" key="13">
    <source>
        <dbReference type="ARBA" id="ARBA00023015"/>
    </source>
</evidence>
<dbReference type="InterPro" id="IPR003084">
    <property type="entry name" value="HDAC_I/II"/>
</dbReference>
<name>A0A1S3I3U3_LINAN</name>
<dbReference type="PRINTS" id="PR01270">
    <property type="entry name" value="HDASUPER"/>
</dbReference>
<dbReference type="SUPFAM" id="SSF52768">
    <property type="entry name" value="Arginase/deacetylase"/>
    <property type="match status" value="1"/>
</dbReference>
<evidence type="ECO:0000256" key="6">
    <source>
        <dbReference type="ARBA" id="ARBA00012111"/>
    </source>
</evidence>
<dbReference type="Gene3D" id="3.40.800.20">
    <property type="entry name" value="Histone deacetylase domain"/>
    <property type="match status" value="1"/>
</dbReference>
<evidence type="ECO:0000256" key="11">
    <source>
        <dbReference type="ARBA" id="ARBA00022801"/>
    </source>
</evidence>
<dbReference type="PANTHER" id="PTHR10625">
    <property type="entry name" value="HISTONE DEACETYLASE HDAC1-RELATED"/>
    <property type="match status" value="1"/>
</dbReference>
<keyword evidence="12" id="KW-0156">Chromatin regulator</keyword>
<evidence type="ECO:0000256" key="3">
    <source>
        <dbReference type="ARBA" id="ARBA00004286"/>
    </source>
</evidence>
<keyword evidence="9" id="KW-0678">Repressor</keyword>
<dbReference type="Pfam" id="PF00850">
    <property type="entry name" value="Hist_deacetyl"/>
    <property type="match status" value="1"/>
</dbReference>
<proteinExistence type="inferred from homology"/>
<dbReference type="STRING" id="7574.A0A1S3I3U3"/>